<dbReference type="AlphaFoldDB" id="A0A8I3A1L2"/>
<dbReference type="Pfam" id="PF07985">
    <property type="entry name" value="SRR1"/>
    <property type="match status" value="1"/>
</dbReference>
<sequence length="264" mass="30185">MSWPRPCSGSKDTKYVPRRPKLRYNPIQSLTIWRNKNDFRTRNDFLTVEVSFPMEEVHVASNTSVYNPPTYTDHELQQVLQEARTWEASRYFQRIRKILTMRAVPSNLTKIVAFGFGSLTFKGGLNETPIHQHTLMLLLRDIVFPKNELACIAQDPDYTDADRLALASAGVGVVEDPRAFLEVDEQSIVLSFSPNAPVKQVVTEISRPGIIIWMYGSINFNYPSTDPESPRVDKMIRDEYERVCISGDKHFGPLEILIRRPASP</sequence>
<organism evidence="2 3">
    <name type="scientific">Verticillium longisporum</name>
    <name type="common">Verticillium dahliae var. longisporum</name>
    <dbReference type="NCBI Taxonomy" id="100787"/>
    <lineage>
        <taxon>Eukaryota</taxon>
        <taxon>Fungi</taxon>
        <taxon>Dikarya</taxon>
        <taxon>Ascomycota</taxon>
        <taxon>Pezizomycotina</taxon>
        <taxon>Sordariomycetes</taxon>
        <taxon>Hypocreomycetidae</taxon>
        <taxon>Glomerellales</taxon>
        <taxon>Plectosphaerellaceae</taxon>
        <taxon>Verticillium</taxon>
    </lineage>
</organism>
<comment type="caution">
    <text evidence="2">The sequence shown here is derived from an EMBL/GenBank/DDBJ whole genome shotgun (WGS) entry which is preliminary data.</text>
</comment>
<dbReference type="OrthoDB" id="5230585at2759"/>
<dbReference type="Proteomes" id="UP000689129">
    <property type="component" value="Unassembled WGS sequence"/>
</dbReference>
<evidence type="ECO:0000313" key="3">
    <source>
        <dbReference type="Proteomes" id="UP000689129"/>
    </source>
</evidence>
<dbReference type="PANTHER" id="PTHR42080">
    <property type="entry name" value="SRR1 DOMAIN-CONTAINING PROTEIN"/>
    <property type="match status" value="1"/>
</dbReference>
<evidence type="ECO:0000313" key="2">
    <source>
        <dbReference type="EMBL" id="KAG7143619.1"/>
    </source>
</evidence>
<name>A0A8I3A1L2_VERLO</name>
<gene>
    <name evidence="2" type="ORF">HYQ45_000155</name>
</gene>
<dbReference type="PANTHER" id="PTHR42080:SF3">
    <property type="entry name" value="SRR1-LIKE DOMAIN-CONTAINING PROTEIN"/>
    <property type="match status" value="1"/>
</dbReference>
<feature type="domain" description="SRR1-like" evidence="1">
    <location>
        <begin position="103"/>
        <end position="205"/>
    </location>
</feature>
<accession>A0A8I3A1L2</accession>
<proteinExistence type="predicted"/>
<evidence type="ECO:0000259" key="1">
    <source>
        <dbReference type="Pfam" id="PF07985"/>
    </source>
</evidence>
<protein>
    <recommendedName>
        <fullName evidence="1">SRR1-like domain-containing protein</fullName>
    </recommendedName>
</protein>
<dbReference type="EMBL" id="JAEMWZ010000003">
    <property type="protein sequence ID" value="KAG7143619.1"/>
    <property type="molecule type" value="Genomic_DNA"/>
</dbReference>
<reference evidence="2" key="1">
    <citation type="journal article" date="2021" name="Mol. Plant Pathol.">
        <title>A 20-kb lineage-specific genomic region tames virulence in pathogenic amphidiploid Verticillium longisporum.</title>
        <authorList>
            <person name="Harting R."/>
            <person name="Starke J."/>
            <person name="Kusch H."/>
            <person name="Poggeler S."/>
            <person name="Maurus I."/>
            <person name="Schluter R."/>
            <person name="Landesfeind M."/>
            <person name="Bulla I."/>
            <person name="Nowrousian M."/>
            <person name="de Jonge R."/>
            <person name="Stahlhut G."/>
            <person name="Hoff K.J."/>
            <person name="Asshauer K.P."/>
            <person name="Thurmer A."/>
            <person name="Stanke M."/>
            <person name="Daniel R."/>
            <person name="Morgenstern B."/>
            <person name="Thomma B.P.H.J."/>
            <person name="Kronstad J.W."/>
            <person name="Braus-Stromeyer S.A."/>
            <person name="Braus G.H."/>
        </authorList>
    </citation>
    <scope>NUCLEOTIDE SEQUENCE</scope>
    <source>
        <strain evidence="2">Vl32</strain>
    </source>
</reference>
<dbReference type="InterPro" id="IPR012942">
    <property type="entry name" value="SRR1-like"/>
</dbReference>